<evidence type="ECO:0000313" key="1">
    <source>
        <dbReference type="EMBL" id="RDB36370.1"/>
    </source>
</evidence>
<dbReference type="InterPro" id="IPR036847">
    <property type="entry name" value="RimP_C_sf"/>
</dbReference>
<comment type="caution">
    <text evidence="1">The sequence shown here is derived from an EMBL/GenBank/DDBJ whole genome shotgun (WGS) entry which is preliminary data.</text>
</comment>
<sequence length="220" mass="25023">MDDNQMINEPKNLTKPLHDKVLFDLREVLVNLKEKDVKNPGVMSMRVRNWLFLIEEGQPVVDIIVDKGYSFADVKADIVPRHAETSLSFDECMEYHEYLLSTNVLDSFADEVNVRVGTPGSEPTLHDVEDFEATVGDVVRVETWEKIEGRCKYTMVLNEICDNKGLKVIVLAEGAQRFEILLDNIKAAFALPYHPLSKSLKMAKDAARQKARRGAFKKLK</sequence>
<dbReference type="SUPFAM" id="SSF74942">
    <property type="entry name" value="YhbC-like, C-terminal domain"/>
    <property type="match status" value="1"/>
</dbReference>
<evidence type="ECO:0000313" key="2">
    <source>
        <dbReference type="Proteomes" id="UP000253934"/>
    </source>
</evidence>
<name>A0A369KSJ9_9BACT</name>
<proteinExistence type="predicted"/>
<dbReference type="EMBL" id="QOVW01000062">
    <property type="protein sequence ID" value="RDB36370.1"/>
    <property type="molecule type" value="Genomic_DNA"/>
</dbReference>
<protein>
    <submittedName>
        <fullName evidence="1">Uncharacterized protein</fullName>
    </submittedName>
</protein>
<dbReference type="RefSeq" id="WP_338636010.1">
    <property type="nucleotide sequence ID" value="NZ_CP146516.1"/>
</dbReference>
<organism evidence="1 2">
    <name type="scientific">Spirobacillus cienkowskii</name>
    <dbReference type="NCBI Taxonomy" id="495820"/>
    <lineage>
        <taxon>Bacteria</taxon>
        <taxon>Pseudomonadati</taxon>
        <taxon>Bdellovibrionota</taxon>
        <taxon>Oligoflexia</taxon>
        <taxon>Silvanigrellales</taxon>
        <taxon>Spirobacillus</taxon>
    </lineage>
</organism>
<gene>
    <name evidence="1" type="ORF">DCC88_05660</name>
</gene>
<accession>A0A369KSJ9</accession>
<reference evidence="1" key="1">
    <citation type="submission" date="2018-04" db="EMBL/GenBank/DDBJ databases">
        <title>Draft genome sequence of the Candidatus Spirobacillus cienkowskii, a pathogen of freshwater Daphnia species, reconstructed from hemolymph metagenomic reads.</title>
        <authorList>
            <person name="Bresciani L."/>
            <person name="Lemos L.N."/>
            <person name="Wale N."/>
            <person name="Lin J.Y."/>
            <person name="Fernandes G.R."/>
            <person name="Duffy M.A."/>
            <person name="Rodrigues J.M."/>
        </authorList>
    </citation>
    <scope>NUCLEOTIDE SEQUENCE [LARGE SCALE GENOMIC DNA]</scope>
    <source>
        <strain evidence="1">Binning01</strain>
    </source>
</reference>
<dbReference type="AlphaFoldDB" id="A0A369KSJ9"/>
<dbReference type="Proteomes" id="UP000253934">
    <property type="component" value="Unassembled WGS sequence"/>
</dbReference>
<keyword evidence="2" id="KW-1185">Reference proteome</keyword>